<dbReference type="AlphaFoldDB" id="A0A9W6GS92"/>
<protein>
    <submittedName>
        <fullName evidence="1">Uncharacterized protein</fullName>
    </submittedName>
</protein>
<evidence type="ECO:0000313" key="2">
    <source>
        <dbReference type="Proteomes" id="UP001144323"/>
    </source>
</evidence>
<dbReference type="Proteomes" id="UP001144323">
    <property type="component" value="Unassembled WGS sequence"/>
</dbReference>
<gene>
    <name evidence="1" type="ORF">LMG27198_11390</name>
</gene>
<organism evidence="1 2">
    <name type="scientific">Methylocystis echinoides</name>
    <dbReference type="NCBI Taxonomy" id="29468"/>
    <lineage>
        <taxon>Bacteria</taxon>
        <taxon>Pseudomonadati</taxon>
        <taxon>Pseudomonadota</taxon>
        <taxon>Alphaproteobacteria</taxon>
        <taxon>Hyphomicrobiales</taxon>
        <taxon>Methylocystaceae</taxon>
        <taxon>Methylocystis</taxon>
    </lineage>
</organism>
<dbReference type="EMBL" id="BSEC01000001">
    <property type="protein sequence ID" value="GLI92147.1"/>
    <property type="molecule type" value="Genomic_DNA"/>
</dbReference>
<reference evidence="1" key="1">
    <citation type="journal article" date="2023" name="Int. J. Syst. Evol. Microbiol.">
        <title>Methylocystis iwaonis sp. nov., a type II methane-oxidizing bacterium from surface soil of a rice paddy field in Japan, and emended description of the genus Methylocystis (ex Whittenbury et al. 1970) Bowman et al. 1993.</title>
        <authorList>
            <person name="Kaise H."/>
            <person name="Sawadogo J.B."/>
            <person name="Alam M.S."/>
            <person name="Ueno C."/>
            <person name="Dianou D."/>
            <person name="Shinjo R."/>
            <person name="Asakawa S."/>
        </authorList>
    </citation>
    <scope>NUCLEOTIDE SEQUENCE</scope>
    <source>
        <strain evidence="1">LMG27198</strain>
    </source>
</reference>
<evidence type="ECO:0000313" key="1">
    <source>
        <dbReference type="EMBL" id="GLI92147.1"/>
    </source>
</evidence>
<proteinExistence type="predicted"/>
<keyword evidence="2" id="KW-1185">Reference proteome</keyword>
<comment type="caution">
    <text evidence="1">The sequence shown here is derived from an EMBL/GenBank/DDBJ whole genome shotgun (WGS) entry which is preliminary data.</text>
</comment>
<name>A0A9W6GS92_9HYPH</name>
<sequence length="110" mass="12321">MTTAIAACNARERSFARLGAAARPAVERALQANLGAYDRMTALARFHRLAPETIRSETPAAARLVLREIERALRAERARCGHWTYDLNRHIALLVAHRAESARLARMRGF</sequence>
<dbReference type="RefSeq" id="WP_281801182.1">
    <property type="nucleotide sequence ID" value="NZ_BSEC01000001.1"/>
</dbReference>
<accession>A0A9W6GS92</accession>